<dbReference type="PANTHER" id="PTHR34391">
    <property type="entry name" value="UPF0658 GOLGI APPARATUS MEMBRANE PROTEIN C1952.10C-RELATED"/>
    <property type="match status" value="1"/>
</dbReference>
<evidence type="ECO:0000256" key="1">
    <source>
        <dbReference type="SAM" id="Phobius"/>
    </source>
</evidence>
<evidence type="ECO:0000313" key="2">
    <source>
        <dbReference type="EMBL" id="GAC95537.1"/>
    </source>
</evidence>
<dbReference type="GO" id="GO:0005794">
    <property type="term" value="C:Golgi apparatus"/>
    <property type="evidence" value="ECO:0007669"/>
    <property type="project" value="TreeGrafter"/>
</dbReference>
<organism evidence="2 3">
    <name type="scientific">Pseudozyma hubeiensis (strain SY62)</name>
    <name type="common">Yeast</name>
    <dbReference type="NCBI Taxonomy" id="1305764"/>
    <lineage>
        <taxon>Eukaryota</taxon>
        <taxon>Fungi</taxon>
        <taxon>Dikarya</taxon>
        <taxon>Basidiomycota</taxon>
        <taxon>Ustilaginomycotina</taxon>
        <taxon>Ustilaginomycetes</taxon>
        <taxon>Ustilaginales</taxon>
        <taxon>Ustilaginaceae</taxon>
        <taxon>Pseudozyma</taxon>
    </lineage>
</organism>
<dbReference type="HOGENOM" id="CLU_529052_0_0_1"/>
<keyword evidence="1" id="KW-0472">Membrane</keyword>
<keyword evidence="1" id="KW-0812">Transmembrane</keyword>
<feature type="transmembrane region" description="Helical" evidence="1">
    <location>
        <begin position="198"/>
        <end position="223"/>
    </location>
</feature>
<feature type="transmembrane region" description="Helical" evidence="1">
    <location>
        <begin position="110"/>
        <end position="131"/>
    </location>
</feature>
<keyword evidence="3" id="KW-1185">Reference proteome</keyword>
<dbReference type="AlphaFoldDB" id="R9P2S3"/>
<feature type="transmembrane region" description="Helical" evidence="1">
    <location>
        <begin position="40"/>
        <end position="61"/>
    </location>
</feature>
<evidence type="ECO:0000313" key="3">
    <source>
        <dbReference type="Proteomes" id="UP000014071"/>
    </source>
</evidence>
<dbReference type="eggNOG" id="ENOG502RY0B">
    <property type="taxonomic scope" value="Eukaryota"/>
</dbReference>
<feature type="transmembrane region" description="Helical" evidence="1">
    <location>
        <begin position="261"/>
        <end position="279"/>
    </location>
</feature>
<name>R9P2S3_PSEHS</name>
<accession>R9P2S3</accession>
<feature type="transmembrane region" description="Helical" evidence="1">
    <location>
        <begin position="299"/>
        <end position="324"/>
    </location>
</feature>
<sequence>MGLKSQNTISSRQRSYAYPPPARGISRLWAWIPDSWACRLFLLITLAEASIDIAIESVLFARYQFHRKTHASPDDDSKSRALPVFVIVFSLAHIYQFLLAVDAVINRNTILVIGAILFNACFLVYSLIQISEIRSVLGDGVAQGSSQTVPVQVLTGAIPIVIAIAEISFIVLGWKLWKEFGWQIYKKIGADRSLKRGYLHYQIYVALLKFDFFIFIAYCIQLVLVVKQIGSAERWITIISAPFSLLILVFAWYSVRKELKWGMLTFLVGLTGAMVYFVYKLFRIWQLKDTLYKEVYKSLTVFSTLSMLLLLITAVMTIQCMLNFDRGLKNAISRPRKERAAAAAAADNGYIVGYDGKALTHSKRVVPLAEKEKDGEEGSVCVRFGHLTLGSIMHRDLDFWWNCTLKLSGLHCCATLPNEHRPTINLLSSITPSASSITQRTSDDNRSISPRRISARDTDLAIHIATIGTLYLSDAPTHHPYDTLSWIWLPSELACDRTRRSAFRPAFGLARLPRS</sequence>
<dbReference type="PANTHER" id="PTHR34391:SF2">
    <property type="entry name" value="TRP C-TERMINAL DOMAIN-CONTAINING PROTEIN"/>
    <property type="match status" value="1"/>
</dbReference>
<dbReference type="Proteomes" id="UP000014071">
    <property type="component" value="Unassembled WGS sequence"/>
</dbReference>
<dbReference type="OrthoDB" id="2448307at2759"/>
<dbReference type="InterPro" id="IPR040410">
    <property type="entry name" value="UPF0658_Golgi"/>
</dbReference>
<keyword evidence="1" id="KW-1133">Transmembrane helix</keyword>
<dbReference type="GeneID" id="24108403"/>
<reference evidence="3" key="1">
    <citation type="journal article" date="2013" name="Genome Announc.">
        <title>Draft genome sequence of the basidiomycetous yeast-like fungus Pseudozyma hubeiensis SY62, which produces an abundant amount of the biosurfactant mannosylerythritol lipids.</title>
        <authorList>
            <person name="Konishi M."/>
            <person name="Hatada Y."/>
            <person name="Horiuchi J."/>
        </authorList>
    </citation>
    <scope>NUCLEOTIDE SEQUENCE [LARGE SCALE GENOMIC DNA]</scope>
    <source>
        <strain evidence="3">SY62</strain>
    </source>
</reference>
<proteinExistence type="predicted"/>
<dbReference type="EMBL" id="DF238795">
    <property type="protein sequence ID" value="GAC95537.1"/>
    <property type="molecule type" value="Genomic_DNA"/>
</dbReference>
<feature type="transmembrane region" description="Helical" evidence="1">
    <location>
        <begin position="81"/>
        <end position="98"/>
    </location>
</feature>
<dbReference type="RefSeq" id="XP_012189124.1">
    <property type="nucleotide sequence ID" value="XM_012333734.1"/>
</dbReference>
<feature type="transmembrane region" description="Helical" evidence="1">
    <location>
        <begin position="151"/>
        <end position="177"/>
    </location>
</feature>
<protein>
    <submittedName>
        <fullName evidence="2">Uncharacterized protein</fullName>
    </submittedName>
</protein>
<gene>
    <name evidence="2" type="ORF">PHSY_003113</name>
</gene>
<feature type="transmembrane region" description="Helical" evidence="1">
    <location>
        <begin position="235"/>
        <end position="254"/>
    </location>
</feature>